<name>A0ABS5HXX7_9GAMM</name>
<dbReference type="EMBL" id="JAAIKR010000001">
    <property type="protein sequence ID" value="MBR9726552.1"/>
    <property type="molecule type" value="Genomic_DNA"/>
</dbReference>
<organism evidence="2 3">
    <name type="scientific">Shewanella intestini</name>
    <dbReference type="NCBI Taxonomy" id="2017544"/>
    <lineage>
        <taxon>Bacteria</taxon>
        <taxon>Pseudomonadati</taxon>
        <taxon>Pseudomonadota</taxon>
        <taxon>Gammaproteobacteria</taxon>
        <taxon>Alteromonadales</taxon>
        <taxon>Shewanellaceae</taxon>
        <taxon>Shewanella</taxon>
    </lineage>
</organism>
<reference evidence="2 3" key="1">
    <citation type="submission" date="2020-02" db="EMBL/GenBank/DDBJ databases">
        <title>Shewanella WXL01 sp. nov., a marine bacterium isolated from green algae in Luhuitou Fringing Reef (Northern South China Sea).</title>
        <authorList>
            <person name="Wang X."/>
        </authorList>
    </citation>
    <scope>NUCLEOTIDE SEQUENCE [LARGE SCALE GENOMIC DNA]</scope>
    <source>
        <strain evidence="2 3">MCCC 1A01895</strain>
    </source>
</reference>
<sequence length="270" mass="29706">MSQQHPPIDDEAFEKLQAELREQYRQQAIEQPPEAIDKAILALAKQRHTCQTKQPTLSAWKQHQLAIASAASITLVAGLLYFSPELLHQIQPHKSALQLSLSDSTSAEKLAQSSADNVLTDADSSVNTIDTTALSRSSTATEIGISRMASTATASKHTAQLQPEHANELNADSSLNDTSNDPLAINAHSQRGSRAQLSASSDIINKRPKTVELDTAENAVVKLTEHLEKGQLPQARLLLKEIEQRFPELNNTKHPLYEKFIQLKQQLTSQ</sequence>
<keyword evidence="3" id="KW-1185">Reference proteome</keyword>
<evidence type="ECO:0000313" key="3">
    <source>
        <dbReference type="Proteomes" id="UP000811844"/>
    </source>
</evidence>
<evidence type="ECO:0000256" key="1">
    <source>
        <dbReference type="SAM" id="MobiDB-lite"/>
    </source>
</evidence>
<feature type="region of interest" description="Disordered" evidence="1">
    <location>
        <begin position="170"/>
        <end position="199"/>
    </location>
</feature>
<evidence type="ECO:0000313" key="2">
    <source>
        <dbReference type="EMBL" id="MBR9726552.1"/>
    </source>
</evidence>
<comment type="caution">
    <text evidence="2">The sequence shown here is derived from an EMBL/GenBank/DDBJ whole genome shotgun (WGS) entry which is preliminary data.</text>
</comment>
<accession>A0ABS5HXX7</accession>
<proteinExistence type="predicted"/>
<gene>
    <name evidence="2" type="ORF">G3R48_00930</name>
</gene>
<dbReference type="RefSeq" id="WP_153661147.1">
    <property type="nucleotide sequence ID" value="NZ_JAAIKR010000001.1"/>
</dbReference>
<protein>
    <recommendedName>
        <fullName evidence="4">Anti-sigma factor</fullName>
    </recommendedName>
</protein>
<evidence type="ECO:0008006" key="4">
    <source>
        <dbReference type="Google" id="ProtNLM"/>
    </source>
</evidence>
<dbReference type="Proteomes" id="UP000811844">
    <property type="component" value="Unassembled WGS sequence"/>
</dbReference>